<dbReference type="OrthoDB" id="2086138at2"/>
<evidence type="ECO:0000313" key="3">
    <source>
        <dbReference type="Proteomes" id="UP000249065"/>
    </source>
</evidence>
<comment type="caution">
    <text evidence="2">The sequence shown here is derived from an EMBL/GenBank/DDBJ whole genome shotgun (WGS) entry which is preliminary data.</text>
</comment>
<keyword evidence="3" id="KW-1185">Reference proteome</keyword>
<evidence type="ECO:0008006" key="4">
    <source>
        <dbReference type="Google" id="ProtNLM"/>
    </source>
</evidence>
<dbReference type="Proteomes" id="UP000249065">
    <property type="component" value="Unassembled WGS sequence"/>
</dbReference>
<feature type="region of interest" description="Disordered" evidence="1">
    <location>
        <begin position="1"/>
        <end position="35"/>
    </location>
</feature>
<dbReference type="EMBL" id="QLIX01000030">
    <property type="protein sequence ID" value="RAI55916.1"/>
    <property type="molecule type" value="Genomic_DNA"/>
</dbReference>
<sequence length="155" mass="16349">MNAEDPPDSPSNNGSGSTGPFRFGAGNRFGKGRPAGSRAKAVLALDAIGEERAQNIVRALAERAEAGDTRAAELILQRAWPIRKSRPFSIDIGRIETAADATRAHSEVIEAVCSGHLTLDEAEGLSGLLTRHHAALELEEIQARLAALESRGTGS</sequence>
<dbReference type="AlphaFoldDB" id="A0A327M036"/>
<reference evidence="3" key="1">
    <citation type="submission" date="2018-06" db="EMBL/GenBank/DDBJ databases">
        <authorList>
            <person name="Khan S.A."/>
        </authorList>
    </citation>
    <scope>NUCLEOTIDE SEQUENCE [LARGE SCALE GENOMIC DNA]</scope>
    <source>
        <strain evidence="3">DB-1506</strain>
    </source>
</reference>
<accession>A0A327M036</accession>
<organism evidence="2 3">
    <name type="scientific">Roseicella frigidaeris</name>
    <dbReference type="NCBI Taxonomy" id="2230885"/>
    <lineage>
        <taxon>Bacteria</taxon>
        <taxon>Pseudomonadati</taxon>
        <taxon>Pseudomonadota</taxon>
        <taxon>Alphaproteobacteria</taxon>
        <taxon>Acetobacterales</taxon>
        <taxon>Roseomonadaceae</taxon>
        <taxon>Roseicella</taxon>
    </lineage>
</organism>
<name>A0A327M036_9PROT</name>
<gene>
    <name evidence="2" type="ORF">DOO78_23495</name>
</gene>
<feature type="compositionally biased region" description="Low complexity" evidence="1">
    <location>
        <begin position="10"/>
        <end position="20"/>
    </location>
</feature>
<evidence type="ECO:0000256" key="1">
    <source>
        <dbReference type="SAM" id="MobiDB-lite"/>
    </source>
</evidence>
<dbReference type="RefSeq" id="WP_111472328.1">
    <property type="nucleotide sequence ID" value="NZ_QLIX01000030.1"/>
</dbReference>
<proteinExistence type="predicted"/>
<protein>
    <recommendedName>
        <fullName evidence="4">DUF5681 domain-containing protein</fullName>
    </recommendedName>
</protein>
<evidence type="ECO:0000313" key="2">
    <source>
        <dbReference type="EMBL" id="RAI55916.1"/>
    </source>
</evidence>